<dbReference type="Pfam" id="PF00270">
    <property type="entry name" value="DEAD"/>
    <property type="match status" value="1"/>
</dbReference>
<dbReference type="InterPro" id="IPR027417">
    <property type="entry name" value="P-loop_NTPase"/>
</dbReference>
<evidence type="ECO:0000256" key="6">
    <source>
        <dbReference type="ARBA" id="ARBA00038002"/>
    </source>
</evidence>
<dbReference type="AlphaFoldDB" id="A0A813V0B6"/>
<evidence type="ECO:0000256" key="2">
    <source>
        <dbReference type="ARBA" id="ARBA00022801"/>
    </source>
</evidence>
<dbReference type="InterPro" id="IPR000629">
    <property type="entry name" value="RNA-helicase_DEAD-box_CS"/>
</dbReference>
<dbReference type="Gene3D" id="3.40.50.300">
    <property type="entry name" value="P-loop containing nucleotide triphosphate hydrolases"/>
    <property type="match status" value="2"/>
</dbReference>
<gene>
    <name evidence="13" type="ORF">OXX778_LOCUS8152</name>
</gene>
<dbReference type="GO" id="GO:0003724">
    <property type="term" value="F:RNA helicase activity"/>
    <property type="evidence" value="ECO:0007669"/>
    <property type="project" value="UniProtKB-EC"/>
</dbReference>
<dbReference type="SMART" id="SM00487">
    <property type="entry name" value="DEXDc"/>
    <property type="match status" value="1"/>
</dbReference>
<dbReference type="Pfam" id="PF00271">
    <property type="entry name" value="Helicase_C"/>
    <property type="match status" value="1"/>
</dbReference>
<accession>A0A813V0B6</accession>
<evidence type="ECO:0000313" key="13">
    <source>
        <dbReference type="EMBL" id="CAF0834877.1"/>
    </source>
</evidence>
<comment type="catalytic activity">
    <reaction evidence="7 9">
        <text>ATP + H2O = ADP + phosphate + H(+)</text>
        <dbReference type="Rhea" id="RHEA:13065"/>
        <dbReference type="ChEBI" id="CHEBI:15377"/>
        <dbReference type="ChEBI" id="CHEBI:15378"/>
        <dbReference type="ChEBI" id="CHEBI:30616"/>
        <dbReference type="ChEBI" id="CHEBI:43474"/>
        <dbReference type="ChEBI" id="CHEBI:456216"/>
        <dbReference type="EC" id="3.6.4.13"/>
    </reaction>
</comment>
<evidence type="ECO:0000313" key="14">
    <source>
        <dbReference type="Proteomes" id="UP000663879"/>
    </source>
</evidence>
<dbReference type="PROSITE" id="PS51194">
    <property type="entry name" value="HELICASE_CTER"/>
    <property type="match status" value="1"/>
</dbReference>
<feature type="compositionally biased region" description="Basic and acidic residues" evidence="10">
    <location>
        <begin position="512"/>
        <end position="528"/>
    </location>
</feature>
<feature type="region of interest" description="Disordered" evidence="10">
    <location>
        <begin position="512"/>
        <end position="538"/>
    </location>
</feature>
<comment type="function">
    <text evidence="9">RNA helicase.</text>
</comment>
<dbReference type="PROSITE" id="PS00039">
    <property type="entry name" value="DEAD_ATP_HELICASE"/>
    <property type="match status" value="1"/>
</dbReference>
<reference evidence="13" key="1">
    <citation type="submission" date="2021-02" db="EMBL/GenBank/DDBJ databases">
        <authorList>
            <person name="Nowell W R."/>
        </authorList>
    </citation>
    <scope>NUCLEOTIDE SEQUENCE</scope>
    <source>
        <strain evidence="13">Ploen Becks lab</strain>
    </source>
</reference>
<dbReference type="InterPro" id="IPR014001">
    <property type="entry name" value="Helicase_ATP-bd"/>
</dbReference>
<dbReference type="PANTHER" id="PTHR24031">
    <property type="entry name" value="RNA HELICASE"/>
    <property type="match status" value="1"/>
</dbReference>
<dbReference type="GO" id="GO:0005524">
    <property type="term" value="F:ATP binding"/>
    <property type="evidence" value="ECO:0007669"/>
    <property type="project" value="UniProtKB-UniRule"/>
</dbReference>
<evidence type="ECO:0000256" key="4">
    <source>
        <dbReference type="ARBA" id="ARBA00022840"/>
    </source>
</evidence>
<sequence length="578" mass="67323">MNSKTKKPSDEWPDFLDQTIRDVLMEKLQFKRMTPVQSVVVPIFTQQHKDVVVEAVTGSGKTLSFVVPILEILLKRNKNDKLKKHDIGALIISPTRELAQQIFDVVNQFLTDLGLFSSILFVGGNSISDDLKNFESNGANIIVATVGRLEDLLTRQNSALLKKNLKSLEVLIMDEADRLLDMGFKESLESIFKYLPKQRKTGLFSATQTDEIDKLIRAGLRNPCNIQVKQKANTQKTPIGLKNYYTQVQPEHKFHLLIEFLKMKKNLKHIVFMNSCACVQYFTDLLKMFMKDCKILSLHRKIKDKRTKVFNEFKNLEKGILVCTDILSRGIDIEDVDWVVQFDPPNTTNSFVHRCGRTARSNREGNALVFLLPNEDTFVKFIHINQQVPLQEFSDFKSDNFKNYEETLNRIHLAASNERELYEKGKIAFVSFIRAYTKHECSHIFRVKELDMVQLGKGFGLLHMPKMPELNKEKFKDLPPFYQKEVSTISYKNKSKEKLRIENMQKPKVKRVVSERNKSWSNNTERKLKKDIKKKKKDLTEKKRKLNELTEDDYKELEEDFKMLKKLKKTKTENDILE</sequence>
<feature type="domain" description="Helicase ATP-binding" evidence="11">
    <location>
        <begin position="42"/>
        <end position="226"/>
    </location>
</feature>
<dbReference type="InterPro" id="IPR025313">
    <property type="entry name" value="SPB4-like_CTE"/>
</dbReference>
<name>A0A813V0B6_9BILA</name>
<evidence type="ECO:0000256" key="8">
    <source>
        <dbReference type="RuleBase" id="RU000492"/>
    </source>
</evidence>
<feature type="domain" description="Helicase C-terminal" evidence="12">
    <location>
        <begin position="240"/>
        <end position="409"/>
    </location>
</feature>
<dbReference type="OrthoDB" id="7396459at2759"/>
<comment type="domain">
    <text evidence="9">The Q motif is unique to and characteristic of the DEAD box family of RNA helicases and controls ATP binding and hydrolysis.</text>
</comment>
<comment type="similarity">
    <text evidence="6">Belongs to the DEAD box helicase family. DDX55/SPB4 subfamily.</text>
</comment>
<dbReference type="GO" id="GO:0003723">
    <property type="term" value="F:RNA binding"/>
    <property type="evidence" value="ECO:0007669"/>
    <property type="project" value="UniProtKB-UniRule"/>
</dbReference>
<evidence type="ECO:0000259" key="11">
    <source>
        <dbReference type="PROSITE" id="PS51192"/>
    </source>
</evidence>
<keyword evidence="14" id="KW-1185">Reference proteome</keyword>
<evidence type="ECO:0000256" key="1">
    <source>
        <dbReference type="ARBA" id="ARBA00022741"/>
    </source>
</evidence>
<evidence type="ECO:0000256" key="3">
    <source>
        <dbReference type="ARBA" id="ARBA00022806"/>
    </source>
</evidence>
<evidence type="ECO:0000259" key="12">
    <source>
        <dbReference type="PROSITE" id="PS51194"/>
    </source>
</evidence>
<dbReference type="PROSITE" id="PS51192">
    <property type="entry name" value="HELICASE_ATP_BIND_1"/>
    <property type="match status" value="1"/>
</dbReference>
<evidence type="ECO:0000256" key="7">
    <source>
        <dbReference type="ARBA" id="ARBA00047984"/>
    </source>
</evidence>
<dbReference type="SUPFAM" id="SSF52540">
    <property type="entry name" value="P-loop containing nucleoside triphosphate hydrolases"/>
    <property type="match status" value="1"/>
</dbReference>
<dbReference type="FunFam" id="3.40.50.300:FF:000877">
    <property type="entry name" value="RNA helicase"/>
    <property type="match status" value="1"/>
</dbReference>
<dbReference type="Pfam" id="PF13959">
    <property type="entry name" value="CTE_SPB4"/>
    <property type="match status" value="1"/>
</dbReference>
<comment type="caution">
    <text evidence="13">The sequence shown here is derived from an EMBL/GenBank/DDBJ whole genome shotgun (WGS) entry which is preliminary data.</text>
</comment>
<dbReference type="InterPro" id="IPR011545">
    <property type="entry name" value="DEAD/DEAH_box_helicase_dom"/>
</dbReference>
<dbReference type="Proteomes" id="UP000663879">
    <property type="component" value="Unassembled WGS sequence"/>
</dbReference>
<dbReference type="CDD" id="cd17960">
    <property type="entry name" value="DEADc_DDX55"/>
    <property type="match status" value="1"/>
</dbReference>
<evidence type="ECO:0000256" key="5">
    <source>
        <dbReference type="ARBA" id="ARBA00022884"/>
    </source>
</evidence>
<proteinExistence type="inferred from homology"/>
<keyword evidence="1 8" id="KW-0547">Nucleotide-binding</keyword>
<organism evidence="13 14">
    <name type="scientific">Brachionus calyciflorus</name>
    <dbReference type="NCBI Taxonomy" id="104777"/>
    <lineage>
        <taxon>Eukaryota</taxon>
        <taxon>Metazoa</taxon>
        <taxon>Spiralia</taxon>
        <taxon>Gnathifera</taxon>
        <taxon>Rotifera</taxon>
        <taxon>Eurotatoria</taxon>
        <taxon>Monogononta</taxon>
        <taxon>Pseudotrocha</taxon>
        <taxon>Ploima</taxon>
        <taxon>Brachionidae</taxon>
        <taxon>Brachionus</taxon>
    </lineage>
</organism>
<dbReference type="EC" id="3.6.4.13" evidence="9"/>
<protein>
    <recommendedName>
        <fullName evidence="9">ATP-dependent RNA helicase</fullName>
        <ecNumber evidence="9">3.6.4.13</ecNumber>
    </recommendedName>
</protein>
<keyword evidence="4 8" id="KW-0067">ATP-binding</keyword>
<dbReference type="SMART" id="SM00490">
    <property type="entry name" value="HELICc"/>
    <property type="match status" value="1"/>
</dbReference>
<dbReference type="SMART" id="SM01178">
    <property type="entry name" value="DUF4217"/>
    <property type="match status" value="1"/>
</dbReference>
<evidence type="ECO:0000256" key="10">
    <source>
        <dbReference type="SAM" id="MobiDB-lite"/>
    </source>
</evidence>
<dbReference type="InterPro" id="IPR001650">
    <property type="entry name" value="Helicase_C-like"/>
</dbReference>
<dbReference type="CDD" id="cd18787">
    <property type="entry name" value="SF2_C_DEAD"/>
    <property type="match status" value="1"/>
</dbReference>
<keyword evidence="5 9" id="KW-0694">RNA-binding</keyword>
<evidence type="ECO:0000256" key="9">
    <source>
        <dbReference type="RuleBase" id="RU365068"/>
    </source>
</evidence>
<keyword evidence="3 8" id="KW-0347">Helicase</keyword>
<feature type="compositionally biased region" description="Basic residues" evidence="10">
    <location>
        <begin position="529"/>
        <end position="538"/>
    </location>
</feature>
<dbReference type="EMBL" id="CAJNOC010001100">
    <property type="protein sequence ID" value="CAF0834877.1"/>
    <property type="molecule type" value="Genomic_DNA"/>
</dbReference>
<keyword evidence="2 8" id="KW-0378">Hydrolase</keyword>
<dbReference type="GO" id="GO:0016787">
    <property type="term" value="F:hydrolase activity"/>
    <property type="evidence" value="ECO:0007669"/>
    <property type="project" value="UniProtKB-KW"/>
</dbReference>